<feature type="compositionally biased region" description="Basic and acidic residues" evidence="1">
    <location>
        <begin position="356"/>
        <end position="378"/>
    </location>
</feature>
<feature type="compositionally biased region" description="Polar residues" evidence="1">
    <location>
        <begin position="37"/>
        <end position="54"/>
    </location>
</feature>
<name>A0A8D8ZNR0_9HEMI</name>
<feature type="region of interest" description="Disordered" evidence="1">
    <location>
        <begin position="341"/>
        <end position="660"/>
    </location>
</feature>
<feature type="compositionally biased region" description="Polar residues" evidence="1">
    <location>
        <begin position="566"/>
        <end position="575"/>
    </location>
</feature>
<feature type="compositionally biased region" description="Basic and acidic residues" evidence="1">
    <location>
        <begin position="55"/>
        <end position="65"/>
    </location>
</feature>
<reference evidence="2" key="1">
    <citation type="submission" date="2021-05" db="EMBL/GenBank/DDBJ databases">
        <authorList>
            <person name="Alioto T."/>
            <person name="Alioto T."/>
            <person name="Gomez Garrido J."/>
        </authorList>
    </citation>
    <scope>NUCLEOTIDE SEQUENCE</scope>
</reference>
<protein>
    <submittedName>
        <fullName evidence="2">Uncharacterized protein</fullName>
    </submittedName>
</protein>
<feature type="compositionally biased region" description="Basic and acidic residues" evidence="1">
    <location>
        <begin position="128"/>
        <end position="146"/>
    </location>
</feature>
<organism evidence="2">
    <name type="scientific">Cacopsylla melanoneura</name>
    <dbReference type="NCBI Taxonomy" id="428564"/>
    <lineage>
        <taxon>Eukaryota</taxon>
        <taxon>Metazoa</taxon>
        <taxon>Ecdysozoa</taxon>
        <taxon>Arthropoda</taxon>
        <taxon>Hexapoda</taxon>
        <taxon>Insecta</taxon>
        <taxon>Pterygota</taxon>
        <taxon>Neoptera</taxon>
        <taxon>Paraneoptera</taxon>
        <taxon>Hemiptera</taxon>
        <taxon>Sternorrhyncha</taxon>
        <taxon>Psylloidea</taxon>
        <taxon>Psyllidae</taxon>
        <taxon>Psyllinae</taxon>
        <taxon>Cacopsylla</taxon>
    </lineage>
</organism>
<feature type="compositionally biased region" description="Basic and acidic residues" evidence="1">
    <location>
        <begin position="14"/>
        <end position="29"/>
    </location>
</feature>
<feature type="region of interest" description="Disordered" evidence="1">
    <location>
        <begin position="1"/>
        <end position="182"/>
    </location>
</feature>
<dbReference type="AlphaFoldDB" id="A0A8D8ZNR0"/>
<evidence type="ECO:0000256" key="1">
    <source>
        <dbReference type="SAM" id="MobiDB-lite"/>
    </source>
</evidence>
<feature type="compositionally biased region" description="Basic and acidic residues" evidence="1">
    <location>
        <begin position="434"/>
        <end position="453"/>
    </location>
</feature>
<proteinExistence type="predicted"/>
<feature type="compositionally biased region" description="Basic and acidic residues" evidence="1">
    <location>
        <begin position="592"/>
        <end position="660"/>
    </location>
</feature>
<evidence type="ECO:0000313" key="2">
    <source>
        <dbReference type="EMBL" id="CAG6750031.1"/>
    </source>
</evidence>
<sequence>MRGGIPQRAPGSKSLRDRLSTRQRVESRKNVRKPTGRPTSQNASKTRPNGSHQSSRPEGDPEKKPLGSTRPNGPSRRVPMKASARGNRLRPPTNQAIRGRDGDRPSRPLREGAQRGVPRFRKPNLPHPRNDRNQRYDNRRDQRNFNDRPYQSDAPGPENYGHQGQQPVHSTKDLLFKGPKKGCKYSEEDLKKIKVDIRPSLAEREANMFDQAELKKLKVDIKGENFDSKRGDVMYRDSHGVPYDKKVLESVKVNIKRKLGPEVMHQSHAIKRNLELDKFCVPPQYKERQMLNSRPTFTHTSAGAKDYEKRDLSLKVNIVRQVPNPTNEPLRDEFHEDSFKMYRRQDVSPPRGNRKVIVEDRNRQFRDNQQEYHHDSRKFQTWQDEGSKPVFSNKNVAPNSVHLADIFPSERDRRESHSRPPPRLTHLDGPPQKFSEHDRDRQSRQRDREGELHNRRHPPPSKEPGHYGRSYSGKPYNLGSRALLPTPGEGKGQPLQSSDSRAGDYEMGRSLGGKDKYQRREPSPPPPPSLRPYDNYKPSDRPGRRSRSRSPLRRSPGKDSRDYPARTQQPFSTPRGSMAPSPRKRPLSPAPLEDKYRDRPFVDEKYRDKPFGDDKYRDKPFGDEKYRSDRPNLEEKYRSEKPIFDSYQDKPFGDEKYRDKPFGDDKYRDKPFGVEANFFGLFDFIF</sequence>
<accession>A0A8D8ZNR0</accession>
<feature type="compositionally biased region" description="Polar residues" evidence="1">
    <location>
        <begin position="379"/>
        <end position="398"/>
    </location>
</feature>
<feature type="compositionally biased region" description="Basic and acidic residues" evidence="1">
    <location>
        <begin position="501"/>
        <end position="522"/>
    </location>
</feature>
<dbReference type="EMBL" id="HBUF01525352">
    <property type="protein sequence ID" value="CAG6750031.1"/>
    <property type="molecule type" value="Transcribed_RNA"/>
</dbReference>
<feature type="compositionally biased region" description="Basic and acidic residues" evidence="1">
    <location>
        <begin position="98"/>
        <end position="113"/>
    </location>
</feature>
<feature type="compositionally biased region" description="Basic and acidic residues" evidence="1">
    <location>
        <begin position="408"/>
        <end position="418"/>
    </location>
</feature>